<evidence type="ECO:0000313" key="1">
    <source>
        <dbReference type="EMBL" id="KAF7389028.1"/>
    </source>
</evidence>
<keyword evidence="2" id="KW-1185">Reference proteome</keyword>
<dbReference type="AlphaFoldDB" id="A0A834MZW4"/>
<proteinExistence type="predicted"/>
<name>A0A834MZW4_VESVU</name>
<accession>A0A834MZW4</accession>
<dbReference type="Proteomes" id="UP000614350">
    <property type="component" value="Unassembled WGS sequence"/>
</dbReference>
<organism evidence="1 2">
    <name type="scientific">Vespula vulgaris</name>
    <name type="common">Yellow jacket</name>
    <name type="synonym">Wasp</name>
    <dbReference type="NCBI Taxonomy" id="7454"/>
    <lineage>
        <taxon>Eukaryota</taxon>
        <taxon>Metazoa</taxon>
        <taxon>Ecdysozoa</taxon>
        <taxon>Arthropoda</taxon>
        <taxon>Hexapoda</taxon>
        <taxon>Insecta</taxon>
        <taxon>Pterygota</taxon>
        <taxon>Neoptera</taxon>
        <taxon>Endopterygota</taxon>
        <taxon>Hymenoptera</taxon>
        <taxon>Apocrita</taxon>
        <taxon>Aculeata</taxon>
        <taxon>Vespoidea</taxon>
        <taxon>Vespidae</taxon>
        <taxon>Vespinae</taxon>
        <taxon>Vespula</taxon>
    </lineage>
</organism>
<comment type="caution">
    <text evidence="1">The sequence shown here is derived from an EMBL/GenBank/DDBJ whole genome shotgun (WGS) entry which is preliminary data.</text>
</comment>
<sequence length="127" mass="13865">MERQCVCCRLAKEPGEVFTRATVKAVAKRWAETAARLQPKRIGAPLIASNSIKPVHESQKVFLASQLWFEGLLDCLTTCWFDTYALRQRSLCPTFVGKGDGGGTVGGSCMPGAFRRSASVVGLDRWG</sequence>
<evidence type="ECO:0000313" key="2">
    <source>
        <dbReference type="Proteomes" id="UP000614350"/>
    </source>
</evidence>
<reference evidence="1" key="1">
    <citation type="journal article" date="2020" name="G3 (Bethesda)">
        <title>High-Quality Assemblies for Three Invasive Social Wasps from the &lt;i&gt;Vespula&lt;/i&gt; Genus.</title>
        <authorList>
            <person name="Harrop T.W.R."/>
            <person name="Guhlin J."/>
            <person name="McLaughlin G.M."/>
            <person name="Permina E."/>
            <person name="Stockwell P."/>
            <person name="Gilligan J."/>
            <person name="Le Lec M.F."/>
            <person name="Gruber M.A.M."/>
            <person name="Quinn O."/>
            <person name="Lovegrove M."/>
            <person name="Duncan E.J."/>
            <person name="Remnant E.J."/>
            <person name="Van Eeckhoven J."/>
            <person name="Graham B."/>
            <person name="Knapp R.A."/>
            <person name="Langford K.W."/>
            <person name="Kronenberg Z."/>
            <person name="Press M.O."/>
            <person name="Eacker S.M."/>
            <person name="Wilson-Rankin E.E."/>
            <person name="Purcell J."/>
            <person name="Lester P.J."/>
            <person name="Dearden P.K."/>
        </authorList>
    </citation>
    <scope>NUCLEOTIDE SEQUENCE</scope>
    <source>
        <strain evidence="1">Marl-1</strain>
    </source>
</reference>
<gene>
    <name evidence="1" type="ORF">HZH66_010165</name>
</gene>
<protein>
    <submittedName>
        <fullName evidence="1">Uncharacterized protein</fullName>
    </submittedName>
</protein>
<dbReference type="EMBL" id="JACSEA010000011">
    <property type="protein sequence ID" value="KAF7389028.1"/>
    <property type="molecule type" value="Genomic_DNA"/>
</dbReference>